<feature type="domain" description="NADP-dependent oxidoreductase" evidence="1">
    <location>
        <begin position="60"/>
        <end position="288"/>
    </location>
</feature>
<gene>
    <name evidence="2" type="ORF">GGQ61_002692</name>
</gene>
<dbReference type="Pfam" id="PF00248">
    <property type="entry name" value="Aldo_ket_red"/>
    <property type="match status" value="1"/>
</dbReference>
<proteinExistence type="predicted"/>
<evidence type="ECO:0000313" key="3">
    <source>
        <dbReference type="Proteomes" id="UP000530564"/>
    </source>
</evidence>
<evidence type="ECO:0000313" key="2">
    <source>
        <dbReference type="EMBL" id="MBB3891964.1"/>
    </source>
</evidence>
<comment type="caution">
    <text evidence="2">The sequence shown here is derived from an EMBL/GenBank/DDBJ whole genome shotgun (WGS) entry which is preliminary data.</text>
</comment>
<dbReference type="Gene3D" id="3.20.20.100">
    <property type="entry name" value="NADP-dependent oxidoreductase domain"/>
    <property type="match status" value="1"/>
</dbReference>
<sequence>MRYRPFGASGKAVSAVSLLLRDAPNLSSPGAWRSLVISAMESGVNSFEATAGSDVLAMGLGEALSVVERRLIFLGWRLRGNPAGAVTARDIADHVRAALQRTRAGYLDLLMLDETAAETMTSDAFTYLADLRNAGVCLQIGVVGEGPVIDKCIANDTFDVLATSFSLVSDWQTRRRIRDASAANMTLIGCDPFPTGLQSGPSARSEIERPMRRGLLGGRRHDPSPAASIYGFLHDTPGWSYEELCLAFALTEPAFATIQLEAGRADMIERMATVTDKDLPTGVAAQIEMARFGQIAAQRRA</sequence>
<dbReference type="AlphaFoldDB" id="A0A840A102"/>
<dbReference type="Proteomes" id="UP000530564">
    <property type="component" value="Unassembled WGS sequence"/>
</dbReference>
<name>A0A840A102_9CAUL</name>
<reference evidence="2 3" key="1">
    <citation type="submission" date="2020-08" db="EMBL/GenBank/DDBJ databases">
        <title>Genomic Encyclopedia of Type Strains, Phase IV (KMG-IV): sequencing the most valuable type-strain genomes for metagenomic binning, comparative biology and taxonomic classification.</title>
        <authorList>
            <person name="Goeker M."/>
        </authorList>
    </citation>
    <scope>NUCLEOTIDE SEQUENCE [LARGE SCALE GENOMIC DNA]</scope>
    <source>
        <strain evidence="2 3">DSM 21793</strain>
    </source>
</reference>
<organism evidence="2 3">
    <name type="scientific">Phenylobacterium haematophilum</name>
    <dbReference type="NCBI Taxonomy" id="98513"/>
    <lineage>
        <taxon>Bacteria</taxon>
        <taxon>Pseudomonadati</taxon>
        <taxon>Pseudomonadota</taxon>
        <taxon>Alphaproteobacteria</taxon>
        <taxon>Caulobacterales</taxon>
        <taxon>Caulobacteraceae</taxon>
        <taxon>Phenylobacterium</taxon>
    </lineage>
</organism>
<accession>A0A840A102</accession>
<keyword evidence="3" id="KW-1185">Reference proteome</keyword>
<dbReference type="InterPro" id="IPR023210">
    <property type="entry name" value="NADP_OxRdtase_dom"/>
</dbReference>
<dbReference type="RefSeq" id="WP_183773525.1">
    <property type="nucleotide sequence ID" value="NZ_JACIDK010000003.1"/>
</dbReference>
<evidence type="ECO:0000259" key="1">
    <source>
        <dbReference type="Pfam" id="PF00248"/>
    </source>
</evidence>
<dbReference type="SUPFAM" id="SSF51430">
    <property type="entry name" value="NAD(P)-linked oxidoreductase"/>
    <property type="match status" value="1"/>
</dbReference>
<dbReference type="EMBL" id="JACIDK010000003">
    <property type="protein sequence ID" value="MBB3891964.1"/>
    <property type="molecule type" value="Genomic_DNA"/>
</dbReference>
<protein>
    <submittedName>
        <fullName evidence="2">Aryl-alcohol dehydrogenase-like predicted oxidoreductase</fullName>
    </submittedName>
</protein>
<dbReference type="InterPro" id="IPR036812">
    <property type="entry name" value="NAD(P)_OxRdtase_dom_sf"/>
</dbReference>